<keyword evidence="3" id="KW-1133">Transmembrane helix</keyword>
<dbReference type="InterPro" id="IPR004995">
    <property type="entry name" value="Spore_Ger"/>
</dbReference>
<comment type="similarity">
    <text evidence="1">Belongs to the GerABKA family.</text>
</comment>
<feature type="transmembrane region" description="Helical" evidence="3">
    <location>
        <begin position="395"/>
        <end position="420"/>
    </location>
</feature>
<feature type="transmembrane region" description="Helical" evidence="3">
    <location>
        <begin position="432"/>
        <end position="457"/>
    </location>
</feature>
<sequence length="509" mass="57131">MIRIKASPKRIDKRVTDLVHIAEEPLSDNLDDNEKVLQQIFSNCNDLIIRKLTLYKSTRCIAAYLDVLVDESLWNNGLLNPLMKQELEDFDNQGELFEQLKYRLASFVTPQVINNRKEAVQRIVSGDVVLFVESSNAALSFSIKDQLQRQLDEPSSEAVIRGPRIGFIEKLDVNMALIRQRIRTPQLKMEKVILGAASRTDIAIVYFEGKTPQKVVEEIRQRVSKIEMDSILESGYIEESISDHPYSPFPVMQTTQRPDVVSAALIEGKAAVLVDGSPIALVMPITYWYGFQTVEDYYMNFIFASFLRWLRFLFAFMALTLPSIYVAITTFHSEMIPTGLALSLAAAREVVPFPAMVETLIMEITFEALREAGVRLPRPVGQTISIVGALVIGQAAVQAGIISAPIIIIVSLTGIASFLIPHPEMNQAVSMLRFPMVICAGTFGLYGVSAAVIAILIHLTNLNSFGVPYLSPLAPLNPSELWDVLIRAPWKIMHKRQRRIRPKMELEEK</sequence>
<accession>A0ABT9U4K3</accession>
<protein>
    <submittedName>
        <fullName evidence="4">Spore germination protein KA</fullName>
    </submittedName>
</protein>
<evidence type="ECO:0000256" key="1">
    <source>
        <dbReference type="ARBA" id="ARBA00005278"/>
    </source>
</evidence>
<keyword evidence="5" id="KW-1185">Reference proteome</keyword>
<dbReference type="Pfam" id="PF03323">
    <property type="entry name" value="GerA"/>
    <property type="match status" value="1"/>
</dbReference>
<evidence type="ECO:0000313" key="5">
    <source>
        <dbReference type="Proteomes" id="UP001229346"/>
    </source>
</evidence>
<comment type="caution">
    <text evidence="4">The sequence shown here is derived from an EMBL/GenBank/DDBJ whole genome shotgun (WGS) entry which is preliminary data.</text>
</comment>
<name>A0ABT9U4K3_PAEHA</name>
<organism evidence="4 5">
    <name type="scientific">Paenibacillus harenae</name>
    <dbReference type="NCBI Taxonomy" id="306543"/>
    <lineage>
        <taxon>Bacteria</taxon>
        <taxon>Bacillati</taxon>
        <taxon>Bacillota</taxon>
        <taxon>Bacilli</taxon>
        <taxon>Bacillales</taxon>
        <taxon>Paenibacillaceae</taxon>
        <taxon>Paenibacillus</taxon>
    </lineage>
</organism>
<keyword evidence="2 3" id="KW-0472">Membrane</keyword>
<reference evidence="4 5" key="1">
    <citation type="submission" date="2023-07" db="EMBL/GenBank/DDBJ databases">
        <title>Sorghum-associated microbial communities from plants grown in Nebraska, USA.</title>
        <authorList>
            <person name="Schachtman D."/>
        </authorList>
    </citation>
    <scope>NUCLEOTIDE SEQUENCE [LARGE SCALE GENOMIC DNA]</scope>
    <source>
        <strain evidence="4 5">CC482</strain>
    </source>
</reference>
<dbReference type="InterPro" id="IPR050768">
    <property type="entry name" value="UPF0353/GerABKA_families"/>
</dbReference>
<evidence type="ECO:0000256" key="3">
    <source>
        <dbReference type="SAM" id="Phobius"/>
    </source>
</evidence>
<evidence type="ECO:0000256" key="2">
    <source>
        <dbReference type="ARBA" id="ARBA00023136"/>
    </source>
</evidence>
<dbReference type="PANTHER" id="PTHR22550:SF5">
    <property type="entry name" value="LEUCINE ZIPPER PROTEIN 4"/>
    <property type="match status" value="1"/>
</dbReference>
<dbReference type="PIRSF" id="PIRSF005690">
    <property type="entry name" value="GerBA"/>
    <property type="match status" value="1"/>
</dbReference>
<gene>
    <name evidence="4" type="ORF">J2T15_003954</name>
</gene>
<feature type="transmembrane region" description="Helical" evidence="3">
    <location>
        <begin position="309"/>
        <end position="328"/>
    </location>
</feature>
<dbReference type="Proteomes" id="UP001229346">
    <property type="component" value="Unassembled WGS sequence"/>
</dbReference>
<dbReference type="EMBL" id="JAUSSU010000008">
    <property type="protein sequence ID" value="MDQ0114498.1"/>
    <property type="molecule type" value="Genomic_DNA"/>
</dbReference>
<dbReference type="RefSeq" id="WP_307205867.1">
    <property type="nucleotide sequence ID" value="NZ_JAUSSU010000008.1"/>
</dbReference>
<dbReference type="PANTHER" id="PTHR22550">
    <property type="entry name" value="SPORE GERMINATION PROTEIN"/>
    <property type="match status" value="1"/>
</dbReference>
<evidence type="ECO:0000313" key="4">
    <source>
        <dbReference type="EMBL" id="MDQ0114498.1"/>
    </source>
</evidence>
<keyword evidence="3" id="KW-0812">Transmembrane</keyword>
<proteinExistence type="inferred from homology"/>